<evidence type="ECO:0000259" key="5">
    <source>
        <dbReference type="PROSITE" id="PS01124"/>
    </source>
</evidence>
<feature type="domain" description="Response regulatory" evidence="6">
    <location>
        <begin position="2"/>
        <end position="119"/>
    </location>
</feature>
<dbReference type="InterPro" id="IPR018060">
    <property type="entry name" value="HTH_AraC"/>
</dbReference>
<organism evidence="7 8">
    <name type="scientific">Peribacillus cavernae</name>
    <dbReference type="NCBI Taxonomy" id="1674310"/>
    <lineage>
        <taxon>Bacteria</taxon>
        <taxon>Bacillati</taxon>
        <taxon>Bacillota</taxon>
        <taxon>Bacilli</taxon>
        <taxon>Bacillales</taxon>
        <taxon>Bacillaceae</taxon>
        <taxon>Peribacillus</taxon>
    </lineage>
</organism>
<dbReference type="PRINTS" id="PR00032">
    <property type="entry name" value="HTHARAC"/>
</dbReference>
<dbReference type="CDD" id="cd17536">
    <property type="entry name" value="REC_YesN-like"/>
    <property type="match status" value="1"/>
</dbReference>
<dbReference type="SMART" id="SM00342">
    <property type="entry name" value="HTH_ARAC"/>
    <property type="match status" value="1"/>
</dbReference>
<dbReference type="AlphaFoldDB" id="A0A3S0VGL3"/>
<reference evidence="7 8" key="1">
    <citation type="submission" date="2018-12" db="EMBL/GenBank/DDBJ databases">
        <title>Bacillus chawlae sp. nov., Bacillus glennii sp. nov., and Bacillus saganii sp. nov. Isolated from the Vehicle Assembly Building at Kennedy Space Center where the Viking Spacecraft were Assembled.</title>
        <authorList>
            <person name="Seuylemezian A."/>
            <person name="Vaishampayan P."/>
        </authorList>
    </citation>
    <scope>NUCLEOTIDE SEQUENCE [LARGE SCALE GENOMIC DNA]</scope>
    <source>
        <strain evidence="7 8">L5</strain>
    </source>
</reference>
<dbReference type="PANTHER" id="PTHR43280:SF28">
    <property type="entry name" value="HTH-TYPE TRANSCRIPTIONAL ACTIVATOR RHAS"/>
    <property type="match status" value="1"/>
</dbReference>
<dbReference type="SMART" id="SM00448">
    <property type="entry name" value="REC"/>
    <property type="match status" value="1"/>
</dbReference>
<dbReference type="Pfam" id="PF00072">
    <property type="entry name" value="Response_reg"/>
    <property type="match status" value="1"/>
</dbReference>
<evidence type="ECO:0000313" key="8">
    <source>
        <dbReference type="Proteomes" id="UP000267430"/>
    </source>
</evidence>
<dbReference type="InterPro" id="IPR018062">
    <property type="entry name" value="HTH_AraC-typ_CS"/>
</dbReference>
<evidence type="ECO:0000259" key="6">
    <source>
        <dbReference type="PROSITE" id="PS50110"/>
    </source>
</evidence>
<feature type="modified residue" description="4-aspartylphosphate" evidence="4">
    <location>
        <position position="54"/>
    </location>
</feature>
<proteinExistence type="predicted"/>
<dbReference type="GO" id="GO:0043565">
    <property type="term" value="F:sequence-specific DNA binding"/>
    <property type="evidence" value="ECO:0007669"/>
    <property type="project" value="InterPro"/>
</dbReference>
<name>A0A3S0VGL3_9BACI</name>
<gene>
    <name evidence="7" type="ORF">ELQ35_15460</name>
</gene>
<dbReference type="PROSITE" id="PS00041">
    <property type="entry name" value="HTH_ARAC_FAMILY_1"/>
    <property type="match status" value="1"/>
</dbReference>
<dbReference type="PROSITE" id="PS01124">
    <property type="entry name" value="HTH_ARAC_FAMILY_2"/>
    <property type="match status" value="1"/>
</dbReference>
<dbReference type="InterPro" id="IPR020449">
    <property type="entry name" value="Tscrpt_reg_AraC-type_HTH"/>
</dbReference>
<evidence type="ECO:0000256" key="4">
    <source>
        <dbReference type="PROSITE-ProRule" id="PRU00169"/>
    </source>
</evidence>
<evidence type="ECO:0000256" key="2">
    <source>
        <dbReference type="ARBA" id="ARBA00023125"/>
    </source>
</evidence>
<dbReference type="InterPro" id="IPR009057">
    <property type="entry name" value="Homeodomain-like_sf"/>
</dbReference>
<keyword evidence="2" id="KW-0238">DNA-binding</keyword>
<dbReference type="GO" id="GO:0003700">
    <property type="term" value="F:DNA-binding transcription factor activity"/>
    <property type="evidence" value="ECO:0007669"/>
    <property type="project" value="InterPro"/>
</dbReference>
<dbReference type="Pfam" id="PF12833">
    <property type="entry name" value="HTH_18"/>
    <property type="match status" value="1"/>
</dbReference>
<dbReference type="OrthoDB" id="159632at2"/>
<keyword evidence="3" id="KW-0804">Transcription</keyword>
<protein>
    <submittedName>
        <fullName evidence="7">Response regulator</fullName>
    </submittedName>
</protein>
<evidence type="ECO:0000256" key="3">
    <source>
        <dbReference type="ARBA" id="ARBA00023163"/>
    </source>
</evidence>
<keyword evidence="8" id="KW-1185">Reference proteome</keyword>
<dbReference type="SUPFAM" id="SSF46689">
    <property type="entry name" value="Homeodomain-like"/>
    <property type="match status" value="2"/>
</dbReference>
<comment type="caution">
    <text evidence="7">The sequence shown here is derived from an EMBL/GenBank/DDBJ whole genome shotgun (WGS) entry which is preliminary data.</text>
</comment>
<keyword evidence="1" id="KW-0805">Transcription regulation</keyword>
<dbReference type="PROSITE" id="PS50110">
    <property type="entry name" value="RESPONSE_REGULATORY"/>
    <property type="match status" value="1"/>
</dbReference>
<dbReference type="PANTHER" id="PTHR43280">
    <property type="entry name" value="ARAC-FAMILY TRANSCRIPTIONAL REGULATOR"/>
    <property type="match status" value="1"/>
</dbReference>
<dbReference type="SUPFAM" id="SSF52172">
    <property type="entry name" value="CheY-like"/>
    <property type="match status" value="1"/>
</dbReference>
<evidence type="ECO:0000256" key="1">
    <source>
        <dbReference type="ARBA" id="ARBA00023015"/>
    </source>
</evidence>
<dbReference type="Proteomes" id="UP000267430">
    <property type="component" value="Unassembled WGS sequence"/>
</dbReference>
<accession>A0A3S0VGL3</accession>
<sequence>MKMMIVDDEPLEREVLTMIINKENLRISQLFEATNGLDAVELAKQEQMDVVLMDIKMPIMNGLMAAEIIKEDVPDCRIIFLTAYEEPDFSYQPIKLGAGDYLLKPAHPNEIRQALIKYIPALDHPADRSLPTIASCNHEDIITIMEFIDNNLHLELHLVTLSELVYLNSQYLSRLFKQETGCTITQYITGRRLEKAKHFLSYSQETVMEISEKCGFSDSNYFARVFKKYEGITPTQYQQKSLMGRKKRINSFNNFVM</sequence>
<dbReference type="Gene3D" id="3.40.50.2300">
    <property type="match status" value="1"/>
</dbReference>
<dbReference type="InterPro" id="IPR011006">
    <property type="entry name" value="CheY-like_superfamily"/>
</dbReference>
<dbReference type="InterPro" id="IPR001789">
    <property type="entry name" value="Sig_transdc_resp-reg_receiver"/>
</dbReference>
<dbReference type="GO" id="GO:0000160">
    <property type="term" value="P:phosphorelay signal transduction system"/>
    <property type="evidence" value="ECO:0007669"/>
    <property type="project" value="InterPro"/>
</dbReference>
<evidence type="ECO:0000313" key="7">
    <source>
        <dbReference type="EMBL" id="RUQ27562.1"/>
    </source>
</evidence>
<feature type="domain" description="HTH araC/xylS-type" evidence="5">
    <location>
        <begin position="142"/>
        <end position="240"/>
    </location>
</feature>
<dbReference type="EMBL" id="RYZZ01000023">
    <property type="protein sequence ID" value="RUQ27562.1"/>
    <property type="molecule type" value="Genomic_DNA"/>
</dbReference>
<keyword evidence="4" id="KW-0597">Phosphoprotein</keyword>
<dbReference type="Gene3D" id="1.10.10.60">
    <property type="entry name" value="Homeodomain-like"/>
    <property type="match status" value="2"/>
</dbReference>